<evidence type="ECO:0008006" key="4">
    <source>
        <dbReference type="Google" id="ProtNLM"/>
    </source>
</evidence>
<dbReference type="Pfam" id="PF06695">
    <property type="entry name" value="Sm_multidrug_ex"/>
    <property type="match status" value="1"/>
</dbReference>
<keyword evidence="1" id="KW-1133">Transmembrane helix</keyword>
<feature type="transmembrane region" description="Helical" evidence="1">
    <location>
        <begin position="29"/>
        <end position="52"/>
    </location>
</feature>
<dbReference type="InterPro" id="IPR009577">
    <property type="entry name" value="Sm_multidrug_ex"/>
</dbReference>
<feature type="transmembrane region" description="Helical" evidence="1">
    <location>
        <begin position="92"/>
        <end position="115"/>
    </location>
</feature>
<evidence type="ECO:0000313" key="3">
    <source>
        <dbReference type="Proteomes" id="UP000649604"/>
    </source>
</evidence>
<dbReference type="Proteomes" id="UP000649604">
    <property type="component" value="Unassembled WGS sequence"/>
</dbReference>
<feature type="transmembrane region" description="Helical" evidence="1">
    <location>
        <begin position="64"/>
        <end position="86"/>
    </location>
</feature>
<feature type="transmembrane region" description="Helical" evidence="1">
    <location>
        <begin position="211"/>
        <end position="231"/>
    </location>
</feature>
<comment type="caution">
    <text evidence="2">The sequence shown here is derived from an EMBL/GenBank/DDBJ whole genome shotgun (WGS) entry which is preliminary data.</text>
</comment>
<name>A0A9D5JUI6_9BACT</name>
<feature type="transmembrane region" description="Helical" evidence="1">
    <location>
        <begin position="178"/>
        <end position="199"/>
    </location>
</feature>
<protein>
    <recommendedName>
        <fullName evidence="4">Small multi-drug export protein</fullName>
    </recommendedName>
</protein>
<gene>
    <name evidence="2" type="ORF">GF339_07275</name>
</gene>
<organism evidence="2 3">
    <name type="scientific">candidate division KSB3 bacterium</name>
    <dbReference type="NCBI Taxonomy" id="2044937"/>
    <lineage>
        <taxon>Bacteria</taxon>
        <taxon>candidate division KSB3</taxon>
    </lineage>
</organism>
<accession>A0A9D5JUI6</accession>
<dbReference type="EMBL" id="WJJP01000225">
    <property type="protein sequence ID" value="MBD3324370.1"/>
    <property type="molecule type" value="Genomic_DNA"/>
</dbReference>
<keyword evidence="1" id="KW-0812">Transmembrane</keyword>
<reference evidence="2" key="1">
    <citation type="submission" date="2019-11" db="EMBL/GenBank/DDBJ databases">
        <title>Microbial mats filling the niche in hypersaline microbial mats.</title>
        <authorList>
            <person name="Wong H.L."/>
            <person name="Macleod F.I."/>
            <person name="White R.A. III"/>
            <person name="Burns B.P."/>
        </authorList>
    </citation>
    <scope>NUCLEOTIDE SEQUENCE</scope>
    <source>
        <strain evidence="2">Rbin_158</strain>
    </source>
</reference>
<sequence>MKKVNQEQPQEPSQNTRSRRFRILSSVELHILLAGALLWLAYIVWGVTVYVLELWTARELHAIIAMSVLHILFGRAAAMSFGYTVGFENSTIIFANMVVESIQVLIFYPLFVFSWRKLLVIKRLKKTMDRIHNAAETHHEFIHRYGLIGLFVFVWIPFWMTGSVIGCVIGFLLQLHPWLTISVVLAGSYVAIMSWAFLLKEIHTRMAAVSSYGSLIILGIIIAAIIIHHLLQRRKRNADPSSKP</sequence>
<evidence type="ECO:0000313" key="2">
    <source>
        <dbReference type="EMBL" id="MBD3324370.1"/>
    </source>
</evidence>
<feature type="transmembrane region" description="Helical" evidence="1">
    <location>
        <begin position="147"/>
        <end position="172"/>
    </location>
</feature>
<keyword evidence="1" id="KW-0472">Membrane</keyword>
<evidence type="ECO:0000256" key="1">
    <source>
        <dbReference type="SAM" id="Phobius"/>
    </source>
</evidence>
<proteinExistence type="predicted"/>
<dbReference type="AlphaFoldDB" id="A0A9D5JUI6"/>